<comment type="subcellular location">
    <subcellularLocation>
        <location evidence="1">Nucleus</location>
    </subcellularLocation>
</comment>
<dbReference type="GO" id="GO:0003677">
    <property type="term" value="F:DNA binding"/>
    <property type="evidence" value="ECO:0007669"/>
    <property type="project" value="UniProtKB-KW"/>
</dbReference>
<reference evidence="7" key="1">
    <citation type="journal article" date="2015" name="PLoS ONE">
        <title>Transcriptome Characterization of Cymbidium sinense 'Dharma' Using 454 Pyrosequencing and Its Application in the Identification of Genes Associated with Leaf Color Variation.</title>
        <authorList>
            <person name="Zhu G."/>
            <person name="Yang F."/>
            <person name="Shi S."/>
            <person name="Li D."/>
            <person name="Wang Z."/>
            <person name="Liu H."/>
            <person name="Huang D."/>
            <person name="Wang C."/>
        </authorList>
    </citation>
    <scope>NUCLEOTIDE SEQUENCE</scope>
</reference>
<evidence type="ECO:0000256" key="2">
    <source>
        <dbReference type="ARBA" id="ARBA00023015"/>
    </source>
</evidence>
<dbReference type="PANTHER" id="PTHR31391:SF81">
    <property type="entry name" value="TF-B3 DOMAIN-CONTAINING PROTEIN"/>
    <property type="match status" value="1"/>
</dbReference>
<keyword evidence="2" id="KW-0805">Transcription regulation</keyword>
<dbReference type="InterPro" id="IPR003340">
    <property type="entry name" value="B3_DNA-bd"/>
</dbReference>
<organism evidence="7">
    <name type="scientific">Cymbidium sinense</name>
    <dbReference type="NCBI Taxonomy" id="112615"/>
    <lineage>
        <taxon>Eukaryota</taxon>
        <taxon>Viridiplantae</taxon>
        <taxon>Streptophyta</taxon>
        <taxon>Embryophyta</taxon>
        <taxon>Tracheophyta</taxon>
        <taxon>Spermatophyta</taxon>
        <taxon>Magnoliopsida</taxon>
        <taxon>Liliopsida</taxon>
        <taxon>Asparagales</taxon>
        <taxon>Orchidaceae</taxon>
        <taxon>Epidendroideae</taxon>
        <taxon>Cymbidieae</taxon>
        <taxon>Cymbidiinae</taxon>
        <taxon>Cymbidium</taxon>
    </lineage>
</organism>
<dbReference type="PANTHER" id="PTHR31391">
    <property type="entry name" value="B3 DOMAIN-CONTAINING PROTEIN OS11G0197600-RELATED"/>
    <property type="match status" value="1"/>
</dbReference>
<evidence type="ECO:0000259" key="6">
    <source>
        <dbReference type="PROSITE" id="PS50863"/>
    </source>
</evidence>
<evidence type="ECO:0000256" key="5">
    <source>
        <dbReference type="ARBA" id="ARBA00023242"/>
    </source>
</evidence>
<keyword evidence="3" id="KW-0238">DNA-binding</keyword>
<name>A0A5B8HAE9_9ASPA</name>
<protein>
    <submittedName>
        <fullName evidence="7">B3 domain-containing protein Os04g0386900-like isoform X1</fullName>
    </submittedName>
</protein>
<proteinExistence type="evidence at transcript level"/>
<sequence length="173" mass="19521">MSNHLDEKSINQPSLCENLPQEHSLSTQESNNAVLNCASRTQVPSKFTFDGKILPLLGNPYFVSIMAKSHVKVPYQLVIPASFRNALPRATVQGILACRGKTWEIRYCGDCSLRRFSCGWRKFAEDNDLKMGDGCVFELMDDKVLTFRVQILDGQIPARVFKRGSLERPINID</sequence>
<dbReference type="CDD" id="cd10017">
    <property type="entry name" value="B3_DNA"/>
    <property type="match status" value="1"/>
</dbReference>
<dbReference type="Gene3D" id="2.40.330.10">
    <property type="entry name" value="DNA-binding pseudobarrel domain"/>
    <property type="match status" value="1"/>
</dbReference>
<keyword evidence="5" id="KW-0539">Nucleus</keyword>
<dbReference type="GO" id="GO:0005634">
    <property type="term" value="C:nucleus"/>
    <property type="evidence" value="ECO:0007669"/>
    <property type="project" value="UniProtKB-SubCell"/>
</dbReference>
<evidence type="ECO:0000313" key="7">
    <source>
        <dbReference type="EMBL" id="QDX18296.1"/>
    </source>
</evidence>
<dbReference type="InterPro" id="IPR015300">
    <property type="entry name" value="DNA-bd_pseudobarrel_sf"/>
</dbReference>
<feature type="domain" description="TF-B3" evidence="6">
    <location>
        <begin position="62"/>
        <end position="155"/>
    </location>
</feature>
<dbReference type="Pfam" id="PF02362">
    <property type="entry name" value="B3"/>
    <property type="match status" value="1"/>
</dbReference>
<evidence type="ECO:0000256" key="4">
    <source>
        <dbReference type="ARBA" id="ARBA00023163"/>
    </source>
</evidence>
<dbReference type="PROSITE" id="PS50863">
    <property type="entry name" value="B3"/>
    <property type="match status" value="1"/>
</dbReference>
<dbReference type="SUPFAM" id="SSF101936">
    <property type="entry name" value="DNA-binding pseudobarrel domain"/>
    <property type="match status" value="1"/>
</dbReference>
<evidence type="ECO:0000256" key="1">
    <source>
        <dbReference type="ARBA" id="ARBA00004123"/>
    </source>
</evidence>
<evidence type="ECO:0000256" key="3">
    <source>
        <dbReference type="ARBA" id="ARBA00023125"/>
    </source>
</evidence>
<accession>A0A5B8HAE9</accession>
<dbReference type="EMBL" id="MK414284">
    <property type="protein sequence ID" value="QDX18296.1"/>
    <property type="molecule type" value="mRNA"/>
</dbReference>
<keyword evidence="4" id="KW-0804">Transcription</keyword>
<dbReference type="SMART" id="SM01019">
    <property type="entry name" value="B3"/>
    <property type="match status" value="1"/>
</dbReference>
<dbReference type="AlphaFoldDB" id="A0A5B8HAE9"/>
<dbReference type="InterPro" id="IPR044837">
    <property type="entry name" value="REM16-like"/>
</dbReference>